<evidence type="ECO:0000259" key="11">
    <source>
        <dbReference type="PROSITE" id="PS50859"/>
    </source>
</evidence>
<dbReference type="PROSITE" id="PS50859">
    <property type="entry name" value="LONGIN"/>
    <property type="match status" value="1"/>
</dbReference>
<dbReference type="InterPro" id="IPR010908">
    <property type="entry name" value="Longin_dom"/>
</dbReference>
<dbReference type="PANTHER" id="PTHR46258">
    <property type="entry name" value="LONGIN DOMAIN-CONTAINING PROTEIN"/>
    <property type="match status" value="1"/>
</dbReference>
<keyword evidence="5" id="KW-0812">Transmembrane</keyword>
<keyword evidence="8" id="KW-0653">Protein transport</keyword>
<reference evidence="12" key="1">
    <citation type="submission" date="2023-09" db="UniProtKB">
        <authorList>
            <consortium name="Ensembl"/>
        </authorList>
    </citation>
    <scope>IDENTIFICATION</scope>
</reference>
<sequence>MSVILFAFVVRVRDGLPLSASTDFEHNRELQQRKQQIKTISKALARFPDRGTIKGQELNIYFVSSEGVSYMTVCHCSLPVAKAFCFLEDLRWEFTACFKSTVVALAARPYPFLEFDSIIQKLKQQYNHSGGPALEVTLAEVQEELRIHPPQVINLDEVELTNGTANGHMEQGPGSGQNQRLEPVTAPGILSLILNIMCASLNVIRGVHLMEYTFQDDYESIWNVVAFLLAFACCVFQVNSSSHSSLTLDCKQKYAAVHLSLTLLRVNRSVVPPLPFPLICEETEVLHSVKCDRPMQLAPARLEKRVAAPLPRFRCLLVYRAHPDSQSPRQNQRLWRLRSAGQRNLLHRCSFQCRRERART</sequence>
<keyword evidence="7" id="KW-0931">ER-Golgi transport</keyword>
<feature type="domain" description="Longin" evidence="11">
    <location>
        <begin position="8"/>
        <end position="119"/>
    </location>
</feature>
<evidence type="ECO:0000256" key="4">
    <source>
        <dbReference type="ARBA" id="ARBA00022448"/>
    </source>
</evidence>
<dbReference type="GO" id="GO:0006888">
    <property type="term" value="P:endoplasmic reticulum to Golgi vesicle-mediated transport"/>
    <property type="evidence" value="ECO:0007669"/>
    <property type="project" value="InterPro"/>
</dbReference>
<name>A0A3B4F9S0_9CICH</name>
<evidence type="ECO:0000256" key="7">
    <source>
        <dbReference type="ARBA" id="ARBA00022892"/>
    </source>
</evidence>
<dbReference type="AlphaFoldDB" id="A0A3B4F9S0"/>
<keyword evidence="9" id="KW-1133">Transmembrane helix</keyword>
<keyword evidence="10" id="KW-0472">Membrane</keyword>
<dbReference type="GeneTree" id="ENSGT00940000159338"/>
<dbReference type="CDD" id="cd14824">
    <property type="entry name" value="Longin"/>
    <property type="match status" value="1"/>
</dbReference>
<evidence type="ECO:0000256" key="1">
    <source>
        <dbReference type="ARBA" id="ARBA00003595"/>
    </source>
</evidence>
<evidence type="ECO:0000256" key="8">
    <source>
        <dbReference type="ARBA" id="ARBA00022927"/>
    </source>
</evidence>
<dbReference type="InterPro" id="IPR011012">
    <property type="entry name" value="Longin-like_dom_sf"/>
</dbReference>
<evidence type="ECO:0000256" key="5">
    <source>
        <dbReference type="ARBA" id="ARBA00022692"/>
    </source>
</evidence>
<evidence type="ECO:0000256" key="6">
    <source>
        <dbReference type="ARBA" id="ARBA00022824"/>
    </source>
</evidence>
<evidence type="ECO:0000256" key="3">
    <source>
        <dbReference type="ARBA" id="ARBA00008025"/>
    </source>
</evidence>
<dbReference type="PANTHER" id="PTHR46258:SF2">
    <property type="entry name" value="VESICLE-TRAFFICKING PROTEIN SEC22C"/>
    <property type="match status" value="1"/>
</dbReference>
<organism evidence="12">
    <name type="scientific">Pundamilia nyererei</name>
    <dbReference type="NCBI Taxonomy" id="303518"/>
    <lineage>
        <taxon>Eukaryota</taxon>
        <taxon>Metazoa</taxon>
        <taxon>Chordata</taxon>
        <taxon>Craniata</taxon>
        <taxon>Vertebrata</taxon>
        <taxon>Euteleostomi</taxon>
        <taxon>Actinopterygii</taxon>
        <taxon>Neopterygii</taxon>
        <taxon>Teleostei</taxon>
        <taxon>Neoteleostei</taxon>
        <taxon>Acanthomorphata</taxon>
        <taxon>Ovalentaria</taxon>
        <taxon>Cichlomorphae</taxon>
        <taxon>Cichliformes</taxon>
        <taxon>Cichlidae</taxon>
        <taxon>African cichlids</taxon>
        <taxon>Pseudocrenilabrinae</taxon>
        <taxon>Haplochromini</taxon>
        <taxon>Pundamilia</taxon>
    </lineage>
</organism>
<dbReference type="InterPro" id="IPR059071">
    <property type="entry name" value="SEC22a-c_C"/>
</dbReference>
<dbReference type="Ensembl" id="ENSPNYT00000006122.1">
    <property type="protein sequence ID" value="ENSPNYP00000005971.1"/>
    <property type="gene ID" value="ENSPNYG00000004619.1"/>
</dbReference>
<dbReference type="Pfam" id="PF25970">
    <property type="entry name" value="SEC22a_C"/>
    <property type="match status" value="1"/>
</dbReference>
<evidence type="ECO:0000256" key="2">
    <source>
        <dbReference type="ARBA" id="ARBA00004477"/>
    </source>
</evidence>
<dbReference type="InterPro" id="IPR043546">
    <property type="entry name" value="Sec22a/c"/>
</dbReference>
<dbReference type="GO" id="GO:0015031">
    <property type="term" value="P:protein transport"/>
    <property type="evidence" value="ECO:0007669"/>
    <property type="project" value="UniProtKB-KW"/>
</dbReference>
<proteinExistence type="inferred from homology"/>
<dbReference type="Pfam" id="PF13774">
    <property type="entry name" value="Longin"/>
    <property type="match status" value="1"/>
</dbReference>
<dbReference type="Gene3D" id="3.30.450.50">
    <property type="entry name" value="Longin domain"/>
    <property type="match status" value="1"/>
</dbReference>
<dbReference type="SMART" id="SM01270">
    <property type="entry name" value="Longin"/>
    <property type="match status" value="1"/>
</dbReference>
<comment type="function">
    <text evidence="1">May be involved in vesicle transport between the ER and the Golgi complex.</text>
</comment>
<dbReference type="SUPFAM" id="SSF64356">
    <property type="entry name" value="SNARE-like"/>
    <property type="match status" value="1"/>
</dbReference>
<protein>
    <submittedName>
        <fullName evidence="12">SEC22 homolog C, vesicle trafficking protein</fullName>
    </submittedName>
</protein>
<gene>
    <name evidence="12" type="primary">SEC22C</name>
</gene>
<dbReference type="STRING" id="303518.ENSPNYP00000005971"/>
<keyword evidence="4" id="KW-0813">Transport</keyword>
<comment type="similarity">
    <text evidence="3">Belongs to the synaptobrevin family.</text>
</comment>
<keyword evidence="6" id="KW-0256">Endoplasmic reticulum</keyword>
<evidence type="ECO:0000313" key="12">
    <source>
        <dbReference type="Ensembl" id="ENSPNYP00000005971.1"/>
    </source>
</evidence>
<comment type="subcellular location">
    <subcellularLocation>
        <location evidence="2">Endoplasmic reticulum membrane</location>
        <topology evidence="2">Multi-pass membrane protein</topology>
    </subcellularLocation>
</comment>
<evidence type="ECO:0000256" key="9">
    <source>
        <dbReference type="ARBA" id="ARBA00022989"/>
    </source>
</evidence>
<evidence type="ECO:0000256" key="10">
    <source>
        <dbReference type="ARBA" id="ARBA00023136"/>
    </source>
</evidence>
<dbReference type="GO" id="GO:0005789">
    <property type="term" value="C:endoplasmic reticulum membrane"/>
    <property type="evidence" value="ECO:0007669"/>
    <property type="project" value="UniProtKB-SubCell"/>
</dbReference>
<accession>A0A3B4F9S0</accession>